<dbReference type="GO" id="GO:0008360">
    <property type="term" value="P:regulation of cell shape"/>
    <property type="evidence" value="ECO:0007669"/>
    <property type="project" value="UniProtKB-KW"/>
</dbReference>
<comment type="caution">
    <text evidence="18">The sequence shown here is derived from an EMBL/GenBank/DDBJ whole genome shotgun (WGS) entry which is preliminary data.</text>
</comment>
<dbReference type="NCBIfam" id="TIGR02074">
    <property type="entry name" value="PBP_1a_fam"/>
    <property type="match status" value="1"/>
</dbReference>
<feature type="compositionally biased region" description="Basic and acidic residues" evidence="14">
    <location>
        <begin position="787"/>
        <end position="796"/>
    </location>
</feature>
<dbReference type="GO" id="GO:0006508">
    <property type="term" value="P:proteolysis"/>
    <property type="evidence" value="ECO:0007669"/>
    <property type="project" value="UniProtKB-KW"/>
</dbReference>
<dbReference type="SUPFAM" id="SSF49265">
    <property type="entry name" value="Fibronectin type III"/>
    <property type="match status" value="1"/>
</dbReference>
<dbReference type="PATRIC" id="fig|1117379.3.peg.1901"/>
<accession>K6DMM0</accession>
<dbReference type="RefSeq" id="WP_007084837.1">
    <property type="nucleotide sequence ID" value="NZ_AJLS01000055.1"/>
</dbReference>
<dbReference type="Pfam" id="PF00905">
    <property type="entry name" value="Transpeptidase"/>
    <property type="match status" value="1"/>
</dbReference>
<keyword evidence="7" id="KW-0378">Hydrolase</keyword>
<dbReference type="GO" id="GO:0009002">
    <property type="term" value="F:serine-type D-Ala-D-Ala carboxypeptidase activity"/>
    <property type="evidence" value="ECO:0007669"/>
    <property type="project" value="UniProtKB-EC"/>
</dbReference>
<evidence type="ECO:0000256" key="1">
    <source>
        <dbReference type="ARBA" id="ARBA00007090"/>
    </source>
</evidence>
<dbReference type="EMBL" id="AJLS01000055">
    <property type="protein sequence ID" value="EKN69569.1"/>
    <property type="molecule type" value="Genomic_DNA"/>
</dbReference>
<dbReference type="InterPro" id="IPR050396">
    <property type="entry name" value="Glycosyltr_51/Transpeptidase"/>
</dbReference>
<dbReference type="FunFam" id="1.10.3810.10:FF:000001">
    <property type="entry name" value="Penicillin-binding protein 1A"/>
    <property type="match status" value="1"/>
</dbReference>
<dbReference type="GO" id="GO:0008955">
    <property type="term" value="F:peptidoglycan glycosyltransferase activity"/>
    <property type="evidence" value="ECO:0007669"/>
    <property type="project" value="UniProtKB-EC"/>
</dbReference>
<evidence type="ECO:0000259" key="16">
    <source>
        <dbReference type="Pfam" id="PF00905"/>
    </source>
</evidence>
<dbReference type="Gene3D" id="1.10.3810.10">
    <property type="entry name" value="Biosynthetic peptidoglycan transglycosylase-like"/>
    <property type="match status" value="1"/>
</dbReference>
<name>K6DMM0_9BACI</name>
<dbReference type="STRING" id="1117379.BABA_09091"/>
<feature type="transmembrane region" description="Helical" evidence="15">
    <location>
        <begin position="36"/>
        <end position="59"/>
    </location>
</feature>
<dbReference type="GO" id="GO:0009252">
    <property type="term" value="P:peptidoglycan biosynthetic process"/>
    <property type="evidence" value="ECO:0007669"/>
    <property type="project" value="UniProtKB-KW"/>
</dbReference>
<evidence type="ECO:0000313" key="19">
    <source>
        <dbReference type="Proteomes" id="UP000006316"/>
    </source>
</evidence>
<dbReference type="InterPro" id="IPR023346">
    <property type="entry name" value="Lysozyme-like_dom_sf"/>
</dbReference>
<dbReference type="PANTHER" id="PTHR32282:SF29">
    <property type="entry name" value="PENICILLIN-BINDING PROTEIN 1A"/>
    <property type="match status" value="1"/>
</dbReference>
<gene>
    <name evidence="18" type="ORF">BABA_09091</name>
</gene>
<dbReference type="GO" id="GO:0008658">
    <property type="term" value="F:penicillin binding"/>
    <property type="evidence" value="ECO:0007669"/>
    <property type="project" value="InterPro"/>
</dbReference>
<feature type="region of interest" description="Disordered" evidence="14">
    <location>
        <begin position="774"/>
        <end position="872"/>
    </location>
</feature>
<feature type="compositionally biased region" description="Low complexity" evidence="14">
    <location>
        <begin position="800"/>
        <end position="824"/>
    </location>
</feature>
<dbReference type="InterPro" id="IPR012338">
    <property type="entry name" value="Beta-lactam/transpept-like"/>
</dbReference>
<dbReference type="GO" id="GO:0071555">
    <property type="term" value="P:cell wall organization"/>
    <property type="evidence" value="ECO:0007669"/>
    <property type="project" value="UniProtKB-KW"/>
</dbReference>
<dbReference type="Pfam" id="PF00912">
    <property type="entry name" value="Transgly"/>
    <property type="match status" value="1"/>
</dbReference>
<keyword evidence="10" id="KW-0511">Multifunctional enzyme</keyword>
<proteinExistence type="inferred from homology"/>
<evidence type="ECO:0000256" key="15">
    <source>
        <dbReference type="SAM" id="Phobius"/>
    </source>
</evidence>
<reference evidence="18 19" key="1">
    <citation type="journal article" date="2012" name="Front. Microbiol.">
        <title>Redundancy and modularity in membrane-associated dissimilatory nitrate reduction in Bacillus.</title>
        <authorList>
            <person name="Heylen K."/>
            <person name="Keltjens J."/>
        </authorList>
    </citation>
    <scope>NUCLEOTIDE SEQUENCE [LARGE SCALE GENOMIC DNA]</scope>
    <source>
        <strain evidence="19">LMG 21833T</strain>
    </source>
</reference>
<evidence type="ECO:0000256" key="7">
    <source>
        <dbReference type="ARBA" id="ARBA00022801"/>
    </source>
</evidence>
<evidence type="ECO:0000256" key="9">
    <source>
        <dbReference type="ARBA" id="ARBA00022984"/>
    </source>
</evidence>
<evidence type="ECO:0000256" key="14">
    <source>
        <dbReference type="SAM" id="MobiDB-lite"/>
    </source>
</evidence>
<feature type="compositionally biased region" description="Polar residues" evidence="14">
    <location>
        <begin position="851"/>
        <end position="864"/>
    </location>
</feature>
<evidence type="ECO:0000256" key="3">
    <source>
        <dbReference type="ARBA" id="ARBA00022645"/>
    </source>
</evidence>
<comment type="similarity">
    <text evidence="2">In the N-terminal section; belongs to the glycosyltransferase 51 family.</text>
</comment>
<dbReference type="AlphaFoldDB" id="K6DMM0"/>
<dbReference type="eggNOG" id="COG0744">
    <property type="taxonomic scope" value="Bacteria"/>
</dbReference>
<keyword evidence="4" id="KW-0645">Protease</keyword>
<evidence type="ECO:0000256" key="5">
    <source>
        <dbReference type="ARBA" id="ARBA00022676"/>
    </source>
</evidence>
<evidence type="ECO:0000256" key="10">
    <source>
        <dbReference type="ARBA" id="ARBA00023268"/>
    </source>
</evidence>
<dbReference type="InterPro" id="IPR001460">
    <property type="entry name" value="PCN-bd_Tpept"/>
</dbReference>
<keyword evidence="15" id="KW-1133">Transmembrane helix</keyword>
<dbReference type="SUPFAM" id="SSF53955">
    <property type="entry name" value="Lysozyme-like"/>
    <property type="match status" value="1"/>
</dbReference>
<dbReference type="OrthoDB" id="9766909at2"/>
<feature type="compositionally biased region" description="Basic and acidic residues" evidence="14">
    <location>
        <begin position="1"/>
        <end position="13"/>
    </location>
</feature>
<dbReference type="InterPro" id="IPR036950">
    <property type="entry name" value="PBP_transglycosylase"/>
</dbReference>
<evidence type="ECO:0000256" key="8">
    <source>
        <dbReference type="ARBA" id="ARBA00022960"/>
    </source>
</evidence>
<feature type="compositionally biased region" description="Gly residues" evidence="14">
    <location>
        <begin position="825"/>
        <end position="850"/>
    </location>
</feature>
<keyword evidence="15" id="KW-0472">Membrane</keyword>
<feature type="region of interest" description="Disordered" evidence="14">
    <location>
        <begin position="1"/>
        <end position="27"/>
    </location>
</feature>
<evidence type="ECO:0000256" key="11">
    <source>
        <dbReference type="ARBA" id="ARBA00023316"/>
    </source>
</evidence>
<comment type="similarity">
    <text evidence="1">In the C-terminal section; belongs to the transpeptidase family.</text>
</comment>
<keyword evidence="11" id="KW-0961">Cell wall biogenesis/degradation</keyword>
<dbReference type="GO" id="GO:0030288">
    <property type="term" value="C:outer membrane-bounded periplasmic space"/>
    <property type="evidence" value="ECO:0007669"/>
    <property type="project" value="TreeGrafter"/>
</dbReference>
<dbReference type="SUPFAM" id="SSF56601">
    <property type="entry name" value="beta-lactamase/transpeptidase-like"/>
    <property type="match status" value="1"/>
</dbReference>
<dbReference type="InterPro" id="IPR001264">
    <property type="entry name" value="Glyco_trans_51"/>
</dbReference>
<evidence type="ECO:0000256" key="2">
    <source>
        <dbReference type="ARBA" id="ARBA00007739"/>
    </source>
</evidence>
<comment type="catalytic activity">
    <reaction evidence="13">
        <text>[GlcNAc-(1-&gt;4)-Mur2Ac(oyl-L-Ala-gamma-D-Glu-L-Lys-D-Ala-D-Ala)](n)-di-trans,octa-cis-undecaprenyl diphosphate + beta-D-GlcNAc-(1-&gt;4)-Mur2Ac(oyl-L-Ala-gamma-D-Glu-L-Lys-D-Ala-D-Ala)-di-trans,octa-cis-undecaprenyl diphosphate = [GlcNAc-(1-&gt;4)-Mur2Ac(oyl-L-Ala-gamma-D-Glu-L-Lys-D-Ala-D-Ala)](n+1)-di-trans,octa-cis-undecaprenyl diphosphate + di-trans,octa-cis-undecaprenyl diphosphate + H(+)</text>
        <dbReference type="Rhea" id="RHEA:23708"/>
        <dbReference type="Rhea" id="RHEA-COMP:9602"/>
        <dbReference type="Rhea" id="RHEA-COMP:9603"/>
        <dbReference type="ChEBI" id="CHEBI:15378"/>
        <dbReference type="ChEBI" id="CHEBI:58405"/>
        <dbReference type="ChEBI" id="CHEBI:60033"/>
        <dbReference type="ChEBI" id="CHEBI:78435"/>
        <dbReference type="EC" id="2.4.99.28"/>
    </reaction>
</comment>
<dbReference type="Proteomes" id="UP000006316">
    <property type="component" value="Unassembled WGS sequence"/>
</dbReference>
<dbReference type="InterPro" id="IPR036116">
    <property type="entry name" value="FN3_sf"/>
</dbReference>
<organism evidence="18 19">
    <name type="scientific">Neobacillus bataviensis LMG 21833</name>
    <dbReference type="NCBI Taxonomy" id="1117379"/>
    <lineage>
        <taxon>Bacteria</taxon>
        <taxon>Bacillati</taxon>
        <taxon>Bacillota</taxon>
        <taxon>Bacilli</taxon>
        <taxon>Bacillales</taxon>
        <taxon>Bacillaceae</taxon>
        <taxon>Neobacillus</taxon>
    </lineage>
</organism>
<keyword evidence="5" id="KW-0328">Glycosyltransferase</keyword>
<comment type="catalytic activity">
    <reaction evidence="12">
        <text>Preferential cleavage: (Ac)2-L-Lys-D-Ala-|-D-Ala. Also transpeptidation of peptidyl-alanyl moieties that are N-acyl substituents of D-alanine.</text>
        <dbReference type="EC" id="3.4.16.4"/>
    </reaction>
</comment>
<keyword evidence="19" id="KW-1185">Reference proteome</keyword>
<keyword evidence="8" id="KW-0133">Cell shape</keyword>
<feature type="domain" description="Penicillin-binding protein transpeptidase" evidence="16">
    <location>
        <begin position="352"/>
        <end position="638"/>
    </location>
</feature>
<evidence type="ECO:0000256" key="13">
    <source>
        <dbReference type="ARBA" id="ARBA00049902"/>
    </source>
</evidence>
<keyword evidence="15" id="KW-0812">Transmembrane</keyword>
<dbReference type="Gene3D" id="3.40.710.10">
    <property type="entry name" value="DD-peptidase/beta-lactamase superfamily"/>
    <property type="match status" value="1"/>
</dbReference>
<protein>
    <submittedName>
        <fullName evidence="18">Membrane carboxypeptidase</fullName>
    </submittedName>
</protein>
<evidence type="ECO:0000256" key="12">
    <source>
        <dbReference type="ARBA" id="ARBA00034000"/>
    </source>
</evidence>
<feature type="domain" description="Glycosyl transferase family 51" evidence="17">
    <location>
        <begin position="83"/>
        <end position="257"/>
    </location>
</feature>
<dbReference type="PANTHER" id="PTHR32282">
    <property type="entry name" value="BINDING PROTEIN TRANSPEPTIDASE, PUTATIVE-RELATED"/>
    <property type="match status" value="1"/>
</dbReference>
<evidence type="ECO:0000256" key="4">
    <source>
        <dbReference type="ARBA" id="ARBA00022670"/>
    </source>
</evidence>
<evidence type="ECO:0000313" key="18">
    <source>
        <dbReference type="EMBL" id="EKN69569.1"/>
    </source>
</evidence>
<evidence type="ECO:0000259" key="17">
    <source>
        <dbReference type="Pfam" id="PF00912"/>
    </source>
</evidence>
<evidence type="ECO:0000256" key="6">
    <source>
        <dbReference type="ARBA" id="ARBA00022679"/>
    </source>
</evidence>
<keyword evidence="3 18" id="KW-0121">Carboxypeptidase</keyword>
<keyword evidence="9" id="KW-0573">Peptidoglycan synthesis</keyword>
<sequence>MSEKYQSREERRKNLQSKSKGKPKAKKKTGGLFKKIFLSLIVLGIVGILAGVGTFAYLVKDAPKLDPKLLKDPIPSKILDKDQKLIYEVGAVNREYVNYKDIPKVLENAVLATEDYRFYKHHGIDPIRLGGAVLANFQRGFGAEGGSTITQQVVKNVFLTREKTITRKVQEAWLSYELEQQYTKHQIFEMYANKVYVSQNSHGLATAAKIYYGKSLKELTLAEAAQIAGMPQSPNNYNPFDHPDLAEKRRNIVLTLMDQHGFISKQEMEEAKKVSVAATVLKPEQRTVDEKPFDSFVDAVIDEVKETTDFDIFTDGLTIQTTLDREAQTYVYNMLNSQDIIKYPDEAFQAGIALLDTKTGEIRAIGGGRNQQVKRGFNYAIDSKRQPGSTIKPVLDYGPAIEYLNWGTYEMIEDKQMTYSTGKKFGNWNNKYMGPMTIRTALQLSRNTPAVQALQQVGLDKAKDFAVNLGIPLKEIFESYAIGGFGGKTIGVSPLEMAGAYSAFGNNGFYTKPHAVSKITLRDGTVISTTPEPKIVMKDSTAFMITDMMKSVLVSPGTGTLAKVPGLPIAGKTGTTNYTEDEIQKWGIKGSSPVPDAWFTGYTTNYTASIWTGYENRKTPITRVEDQRIAQLIFKNLMAYVSKDIDTPDFTMPNSVQKVRIEKGSMPAVLASEFTPDSEVSIEYAAKGHAPKKVSEKYNKLGAPVNPIAKYDDVNKNIVLTWEYPNPNNVAVQFDLTIDNASAPGHLVQTENSLTIPAIPGEKYTFTILAISGDKKSDSVSTSIEIPKPEKEKEQDNQSGDGNNGNNGNDNNGNANNGNANNGNGNNGNGNNGNGNNGNGNNGHGGGQGGTTPPVTTPENPASGQGTGSPGT</sequence>
<keyword evidence="6" id="KW-0808">Transferase</keyword>